<organism evidence="3 4">
    <name type="scientific">Conoideocrella luteorostrata</name>
    <dbReference type="NCBI Taxonomy" id="1105319"/>
    <lineage>
        <taxon>Eukaryota</taxon>
        <taxon>Fungi</taxon>
        <taxon>Dikarya</taxon>
        <taxon>Ascomycota</taxon>
        <taxon>Pezizomycotina</taxon>
        <taxon>Sordariomycetes</taxon>
        <taxon>Hypocreomycetidae</taxon>
        <taxon>Hypocreales</taxon>
        <taxon>Clavicipitaceae</taxon>
        <taxon>Conoideocrella</taxon>
    </lineage>
</organism>
<feature type="compositionally biased region" description="Basic and acidic residues" evidence="1">
    <location>
        <begin position="169"/>
        <end position="209"/>
    </location>
</feature>
<dbReference type="InterPro" id="IPR004827">
    <property type="entry name" value="bZIP"/>
</dbReference>
<dbReference type="AlphaFoldDB" id="A0AAJ0FS54"/>
<dbReference type="EMBL" id="JASWJB010000149">
    <property type="protein sequence ID" value="KAK2594941.1"/>
    <property type="molecule type" value="Genomic_DNA"/>
</dbReference>
<feature type="domain" description="BZIP" evidence="2">
    <location>
        <begin position="12"/>
        <end position="27"/>
    </location>
</feature>
<feature type="region of interest" description="Disordered" evidence="1">
    <location>
        <begin position="153"/>
        <end position="209"/>
    </location>
</feature>
<dbReference type="PROSITE" id="PS00036">
    <property type="entry name" value="BZIP_BASIC"/>
    <property type="match status" value="1"/>
</dbReference>
<accession>A0AAJ0FS54</accession>
<gene>
    <name evidence="3" type="ORF">QQS21_007344</name>
</gene>
<name>A0AAJ0FS54_9HYPO</name>
<evidence type="ECO:0000259" key="2">
    <source>
        <dbReference type="PROSITE" id="PS00036"/>
    </source>
</evidence>
<dbReference type="GO" id="GO:0003700">
    <property type="term" value="F:DNA-binding transcription factor activity"/>
    <property type="evidence" value="ECO:0007669"/>
    <property type="project" value="InterPro"/>
</dbReference>
<evidence type="ECO:0000313" key="3">
    <source>
        <dbReference type="EMBL" id="KAK2594941.1"/>
    </source>
</evidence>
<proteinExistence type="predicted"/>
<dbReference type="Proteomes" id="UP001251528">
    <property type="component" value="Unassembled WGS sequence"/>
</dbReference>
<sequence length="264" mass="30013">MAKQTAEEIQERRRRQNRESQQRWRQRHRASSLKNASLSPEAIIAVERPLDNSFAEFSAENVAITPPSLDLSLEAYLDQDRTLSGEWVAFPDSSVTWSSDMSISDGYDAPMPLDNWQPPKLHPGNTNKISASLATHISYIKDREHHVSVLHPDSYAKDSMNPSRTSHKPISDDRLDEAEHVCDEELEDGRPIHDREQSEKQHRTNDVPLHKSFKSEAVLSIQEVQNLYSFGVKAGILRRDSRFSSYLQNMNAKYTQISTLAGSS</sequence>
<feature type="compositionally biased region" description="Basic and acidic residues" evidence="1">
    <location>
        <begin position="1"/>
        <end position="22"/>
    </location>
</feature>
<comment type="caution">
    <text evidence="3">The sequence shown here is derived from an EMBL/GenBank/DDBJ whole genome shotgun (WGS) entry which is preliminary data.</text>
</comment>
<evidence type="ECO:0000256" key="1">
    <source>
        <dbReference type="SAM" id="MobiDB-lite"/>
    </source>
</evidence>
<keyword evidence="4" id="KW-1185">Reference proteome</keyword>
<evidence type="ECO:0000313" key="4">
    <source>
        <dbReference type="Proteomes" id="UP001251528"/>
    </source>
</evidence>
<reference evidence="3" key="1">
    <citation type="submission" date="2023-06" db="EMBL/GenBank/DDBJ databases">
        <title>Conoideocrella luteorostrata (Hypocreales: Clavicipitaceae), a potential biocontrol fungus for elongate hemlock scale in United States Christmas tree production areas.</title>
        <authorList>
            <person name="Barrett H."/>
            <person name="Lovett B."/>
            <person name="Macias A.M."/>
            <person name="Stajich J.E."/>
            <person name="Kasson M.T."/>
        </authorList>
    </citation>
    <scope>NUCLEOTIDE SEQUENCE</scope>
    <source>
        <strain evidence="3">ARSEF 14590</strain>
    </source>
</reference>
<feature type="region of interest" description="Disordered" evidence="1">
    <location>
        <begin position="1"/>
        <end position="36"/>
    </location>
</feature>
<protein>
    <recommendedName>
        <fullName evidence="2">BZIP domain-containing protein</fullName>
    </recommendedName>
</protein>